<dbReference type="GO" id="GO:0008017">
    <property type="term" value="F:microtubule binding"/>
    <property type="evidence" value="ECO:0007669"/>
    <property type="project" value="InterPro"/>
</dbReference>
<accession>A0A812U0V8</accession>
<gene>
    <name evidence="11" type="primary">KIF3A</name>
    <name evidence="11" type="ORF">SNAT2548_LOCUS31523</name>
</gene>
<evidence type="ECO:0000313" key="12">
    <source>
        <dbReference type="Proteomes" id="UP000604046"/>
    </source>
</evidence>
<dbReference type="Gene3D" id="3.40.850.10">
    <property type="entry name" value="Kinesin motor domain"/>
    <property type="match status" value="1"/>
</dbReference>
<dbReference type="SMART" id="SM00129">
    <property type="entry name" value="KISc"/>
    <property type="match status" value="1"/>
</dbReference>
<comment type="similarity">
    <text evidence="6 7">Belongs to the TRAFAC class myosin-kinesin ATPase superfamily. Kinesin family.</text>
</comment>
<feature type="coiled-coil region" evidence="8">
    <location>
        <begin position="425"/>
        <end position="473"/>
    </location>
</feature>
<keyword evidence="1 7" id="KW-0493">Microtubule</keyword>
<sequence>MVIEGPLKDKLEALKFKPTSRRTGKPLVGTAPASATPASTPTTPVNARQSSVGGLAVHVSVRCRPATSSKQVIDVSSEPLGGDKVALKLTAPKSGNEGEDDKAAARAYRCNTYYGPSASQEEVASSAASLVQHAMEGGSGSILCHGITGSGKTHTMCGTSNASGTSGIVQSVGRRMFEHIRDQVASGRVYMVEASYVQIFSADGSTEQLIDLLADTETDLEIKQDPRNPLSFVCAGLQRIPIRSPDDMQQVLNKGLQRSQAKENAGIAAARSHCLFMLTVESMSEQSSNGDSGVTKGKLVLVDLAGSESMLKASSSDVARRQALGINRTLASLSMAVNSTSGASAVKGSCLTQFLRDCMGGSARTLVVATIGPELEDMEETIKTLTYAQQMMTSLTVRTSNVGLNRIDQDQSSLMQMRDRHNECIRMLKDKVSDSREEEQEERRRLQTEMNEINQRLLTKDSAEKTLEEMRQQQFSKMDAMRTEISEAMNNQMDMLRKQSQVELESLRATVEKSQQESERVKKEAEAHEAAVVKLQATLQDAQQARRAAEEEASTLRVKLATAEERASMLSSRQEELRKERAEFDEERKQLRQQGEQQWQRLAVVEAELSKFKSEAEVQKKEIERLNAVRGE</sequence>
<dbReference type="Pfam" id="PF00225">
    <property type="entry name" value="Kinesin"/>
    <property type="match status" value="1"/>
</dbReference>
<dbReference type="InterPro" id="IPR001752">
    <property type="entry name" value="Kinesin_motor_dom"/>
</dbReference>
<evidence type="ECO:0000259" key="10">
    <source>
        <dbReference type="PROSITE" id="PS50067"/>
    </source>
</evidence>
<dbReference type="InterPro" id="IPR036961">
    <property type="entry name" value="Kinesin_motor_dom_sf"/>
</dbReference>
<feature type="binding site" evidence="6">
    <location>
        <begin position="146"/>
        <end position="153"/>
    </location>
    <ligand>
        <name>ATP</name>
        <dbReference type="ChEBI" id="CHEBI:30616"/>
    </ligand>
</feature>
<reference evidence="11" key="1">
    <citation type="submission" date="2021-02" db="EMBL/GenBank/DDBJ databases">
        <authorList>
            <person name="Dougan E. K."/>
            <person name="Rhodes N."/>
            <person name="Thang M."/>
            <person name="Chan C."/>
        </authorList>
    </citation>
    <scope>NUCLEOTIDE SEQUENCE</scope>
</reference>
<evidence type="ECO:0000256" key="8">
    <source>
        <dbReference type="SAM" id="Coils"/>
    </source>
</evidence>
<evidence type="ECO:0000256" key="4">
    <source>
        <dbReference type="ARBA" id="ARBA00023054"/>
    </source>
</evidence>
<dbReference type="SUPFAM" id="SSF52540">
    <property type="entry name" value="P-loop containing nucleoside triphosphate hydrolases"/>
    <property type="match status" value="1"/>
</dbReference>
<dbReference type="GO" id="GO:0007018">
    <property type="term" value="P:microtubule-based movement"/>
    <property type="evidence" value="ECO:0007669"/>
    <property type="project" value="InterPro"/>
</dbReference>
<evidence type="ECO:0000313" key="11">
    <source>
        <dbReference type="EMBL" id="CAE7559468.1"/>
    </source>
</evidence>
<dbReference type="InterPro" id="IPR019821">
    <property type="entry name" value="Kinesin_motor_CS"/>
</dbReference>
<evidence type="ECO:0000256" key="9">
    <source>
        <dbReference type="SAM" id="MobiDB-lite"/>
    </source>
</evidence>
<evidence type="ECO:0000256" key="5">
    <source>
        <dbReference type="ARBA" id="ARBA00023175"/>
    </source>
</evidence>
<keyword evidence="3 6" id="KW-0067">ATP-binding</keyword>
<dbReference type="PANTHER" id="PTHR47968">
    <property type="entry name" value="CENTROMERE PROTEIN E"/>
    <property type="match status" value="1"/>
</dbReference>
<proteinExistence type="inferred from homology"/>
<dbReference type="Proteomes" id="UP000604046">
    <property type="component" value="Unassembled WGS sequence"/>
</dbReference>
<dbReference type="InterPro" id="IPR027417">
    <property type="entry name" value="P-loop_NTPase"/>
</dbReference>
<evidence type="ECO:0000256" key="1">
    <source>
        <dbReference type="ARBA" id="ARBA00022701"/>
    </source>
</evidence>
<dbReference type="PRINTS" id="PR00380">
    <property type="entry name" value="KINESINHEAVY"/>
</dbReference>
<dbReference type="GO" id="GO:0005524">
    <property type="term" value="F:ATP binding"/>
    <property type="evidence" value="ECO:0007669"/>
    <property type="project" value="UniProtKB-UniRule"/>
</dbReference>
<keyword evidence="12" id="KW-1185">Reference proteome</keyword>
<name>A0A812U0V8_9DINO</name>
<organism evidence="11 12">
    <name type="scientific">Symbiodinium natans</name>
    <dbReference type="NCBI Taxonomy" id="878477"/>
    <lineage>
        <taxon>Eukaryota</taxon>
        <taxon>Sar</taxon>
        <taxon>Alveolata</taxon>
        <taxon>Dinophyceae</taxon>
        <taxon>Suessiales</taxon>
        <taxon>Symbiodiniaceae</taxon>
        <taxon>Symbiodinium</taxon>
    </lineage>
</organism>
<keyword evidence="5 6" id="KW-0505">Motor protein</keyword>
<comment type="caution">
    <text evidence="11">The sequence shown here is derived from an EMBL/GenBank/DDBJ whole genome shotgun (WGS) entry which is preliminary data.</text>
</comment>
<feature type="domain" description="Kinesin motor" evidence="10">
    <location>
        <begin position="56"/>
        <end position="394"/>
    </location>
</feature>
<dbReference type="InterPro" id="IPR027640">
    <property type="entry name" value="Kinesin-like_fam"/>
</dbReference>
<evidence type="ECO:0000256" key="3">
    <source>
        <dbReference type="ARBA" id="ARBA00022840"/>
    </source>
</evidence>
<evidence type="ECO:0000256" key="6">
    <source>
        <dbReference type="PROSITE-ProRule" id="PRU00283"/>
    </source>
</evidence>
<feature type="compositionally biased region" description="Low complexity" evidence="9">
    <location>
        <begin position="30"/>
        <end position="44"/>
    </location>
</feature>
<dbReference type="OrthoDB" id="123929at2759"/>
<evidence type="ECO:0000256" key="7">
    <source>
        <dbReference type="RuleBase" id="RU000394"/>
    </source>
</evidence>
<keyword evidence="2 6" id="KW-0547">Nucleotide-binding</keyword>
<feature type="region of interest" description="Disordered" evidence="9">
    <location>
        <begin position="16"/>
        <end position="51"/>
    </location>
</feature>
<protein>
    <recommendedName>
        <fullName evidence="7">Kinesin-like protein</fullName>
    </recommendedName>
</protein>
<keyword evidence="4 8" id="KW-0175">Coiled coil</keyword>
<dbReference type="PROSITE" id="PS00411">
    <property type="entry name" value="KINESIN_MOTOR_1"/>
    <property type="match status" value="1"/>
</dbReference>
<feature type="coiled-coil region" evidence="8">
    <location>
        <begin position="497"/>
        <end position="629"/>
    </location>
</feature>
<feature type="non-terminal residue" evidence="11">
    <location>
        <position position="632"/>
    </location>
</feature>
<dbReference type="AlphaFoldDB" id="A0A812U0V8"/>
<dbReference type="EMBL" id="CAJNDS010002662">
    <property type="protein sequence ID" value="CAE7559468.1"/>
    <property type="molecule type" value="Genomic_DNA"/>
</dbReference>
<dbReference type="GO" id="GO:0003777">
    <property type="term" value="F:microtubule motor activity"/>
    <property type="evidence" value="ECO:0007669"/>
    <property type="project" value="InterPro"/>
</dbReference>
<dbReference type="PANTHER" id="PTHR47968:SF36">
    <property type="entry name" value="KINESIN HEAVY CHAIN ISOFORM X1"/>
    <property type="match status" value="1"/>
</dbReference>
<dbReference type="GO" id="GO:0005874">
    <property type="term" value="C:microtubule"/>
    <property type="evidence" value="ECO:0007669"/>
    <property type="project" value="UniProtKB-KW"/>
</dbReference>
<evidence type="ECO:0000256" key="2">
    <source>
        <dbReference type="ARBA" id="ARBA00022741"/>
    </source>
</evidence>
<dbReference type="PROSITE" id="PS50067">
    <property type="entry name" value="KINESIN_MOTOR_2"/>
    <property type="match status" value="1"/>
</dbReference>